<reference evidence="2 3" key="1">
    <citation type="journal article" date="2019" name="Nat. Med.">
        <title>A library of human gut bacterial isolates paired with longitudinal multiomics data enables mechanistic microbiome research.</title>
        <authorList>
            <person name="Poyet M."/>
            <person name="Groussin M."/>
            <person name="Gibbons S.M."/>
            <person name="Avila-Pacheco J."/>
            <person name="Jiang X."/>
            <person name="Kearney S.M."/>
            <person name="Perrotta A.R."/>
            <person name="Berdy B."/>
            <person name="Zhao S."/>
            <person name="Lieberman T.D."/>
            <person name="Swanson P.K."/>
            <person name="Smith M."/>
            <person name="Roesemann S."/>
            <person name="Alexander J.E."/>
            <person name="Rich S.A."/>
            <person name="Livny J."/>
            <person name="Vlamakis H."/>
            <person name="Clish C."/>
            <person name="Bullock K."/>
            <person name="Deik A."/>
            <person name="Scott J."/>
            <person name="Pierce K.A."/>
            <person name="Xavier R.J."/>
            <person name="Alm E.J."/>
        </authorList>
    </citation>
    <scope>NUCLEOTIDE SEQUENCE [LARGE SCALE GENOMIC DNA]</scope>
    <source>
        <strain evidence="2 3">BIOML-A6</strain>
    </source>
</reference>
<feature type="domain" description="Ricin B lectin" evidence="1">
    <location>
        <begin position="34"/>
        <end position="93"/>
    </location>
</feature>
<dbReference type="GeneID" id="66307484"/>
<comment type="caution">
    <text evidence="2">The sequence shown here is derived from an EMBL/GenBank/DDBJ whole genome shotgun (WGS) entry which is preliminary data.</text>
</comment>
<evidence type="ECO:0000313" key="2">
    <source>
        <dbReference type="EMBL" id="KAA5415661.1"/>
    </source>
</evidence>
<accession>A0A108THR3</accession>
<organism evidence="2 3">
    <name type="scientific">Bacteroides cellulosilyticus</name>
    <dbReference type="NCBI Taxonomy" id="246787"/>
    <lineage>
        <taxon>Bacteria</taxon>
        <taxon>Pseudomonadati</taxon>
        <taxon>Bacteroidota</taxon>
        <taxon>Bacteroidia</taxon>
        <taxon>Bacteroidales</taxon>
        <taxon>Bacteroidaceae</taxon>
        <taxon>Bacteroides</taxon>
    </lineage>
</organism>
<dbReference type="Pfam" id="PF14200">
    <property type="entry name" value="RicinB_lectin_2"/>
    <property type="match status" value="1"/>
</dbReference>
<evidence type="ECO:0000259" key="1">
    <source>
        <dbReference type="Pfam" id="PF14200"/>
    </source>
</evidence>
<dbReference type="PROSITE" id="PS50231">
    <property type="entry name" value="RICIN_B_LECTIN"/>
    <property type="match status" value="1"/>
</dbReference>
<dbReference type="SUPFAM" id="SSF50370">
    <property type="entry name" value="Ricin B-like lectins"/>
    <property type="match status" value="1"/>
</dbReference>
<evidence type="ECO:0000313" key="3">
    <source>
        <dbReference type="Proteomes" id="UP000448877"/>
    </source>
</evidence>
<protein>
    <recommendedName>
        <fullName evidence="1">Ricin B lectin domain-containing protein</fullName>
    </recommendedName>
</protein>
<dbReference type="Gene3D" id="2.80.10.50">
    <property type="match status" value="1"/>
</dbReference>
<sequence>MKATLIALLILIVLSAIIFAPRIYKDVKKKRNYANTYAIQNVGTGKDIRVHNAGNDNGTKIILYNHNNWECITWQLIELEDNAYLLKNLYTQKTFEPSAPPEPGVNLWQQTLGGSHFQYWEFIKQPNETYLIRLKDSELYLTITSDENNSDIILMPKQDSNNQRWKLIRQNPII</sequence>
<dbReference type="Proteomes" id="UP000448877">
    <property type="component" value="Unassembled WGS sequence"/>
</dbReference>
<dbReference type="InterPro" id="IPR035992">
    <property type="entry name" value="Ricin_B-like_lectins"/>
</dbReference>
<dbReference type="EMBL" id="VVYV01000031">
    <property type="protein sequence ID" value="KAA5415661.1"/>
    <property type="molecule type" value="Genomic_DNA"/>
</dbReference>
<name>A0A108THR3_9BACE</name>
<dbReference type="RefSeq" id="WP_007217620.1">
    <property type="nucleotide sequence ID" value="NZ_CABMLT010000001.1"/>
</dbReference>
<proteinExistence type="predicted"/>
<gene>
    <name evidence="2" type="ORF">F2Y81_17420</name>
</gene>
<dbReference type="AlphaFoldDB" id="A0A108THR3"/>
<dbReference type="InterPro" id="IPR000772">
    <property type="entry name" value="Ricin_B_lectin"/>
</dbReference>
<dbReference type="CDD" id="cd00161">
    <property type="entry name" value="beta-trefoil_Ricin-like"/>
    <property type="match status" value="1"/>
</dbReference>